<reference evidence="2" key="2">
    <citation type="submission" date="2025-08" db="UniProtKB">
        <authorList>
            <consortium name="RefSeq"/>
        </authorList>
    </citation>
    <scope>IDENTIFICATION</scope>
    <source>
        <tissue evidence="2">Leaf</tissue>
    </source>
</reference>
<proteinExistence type="predicted"/>
<sequence>MKDLGEVDTILGVKVKRHSGGFALCQPHYIDKVLSKFNHLSIKAFNTPFDASSKMVENPRRSVSQLDYASAIGSLMYVMHCTRPDIAFAICKLSRYNHTPSGDHWKGIVKALGYLKKTKTFALYYNTFLSVLEGYCDASWITSIGDNKSTSRWIFTLCGGAISWDSKKQTCITHSIMEFEFIALAAAGREAEWLRNLLLDIKLWPHDVSPAQF</sequence>
<protein>
    <submittedName>
        <fullName evidence="2">Secreted RxLR effector protein 161-like</fullName>
    </submittedName>
</protein>
<evidence type="ECO:0000313" key="2">
    <source>
        <dbReference type="RefSeq" id="XP_075099215.1"/>
    </source>
</evidence>
<gene>
    <name evidence="2" type="primary">LOC142176056</name>
</gene>
<dbReference type="Proteomes" id="UP000790787">
    <property type="component" value="Chromosome 22"/>
</dbReference>
<accession>A0AC58TPS0</accession>
<reference evidence="1" key="1">
    <citation type="journal article" date="2014" name="Nat. Commun.">
        <title>The tobacco genome sequence and its comparison with those of tomato and potato.</title>
        <authorList>
            <person name="Sierro N."/>
            <person name="Battey J.N."/>
            <person name="Ouadi S."/>
            <person name="Bakaher N."/>
            <person name="Bovet L."/>
            <person name="Willig A."/>
            <person name="Goepfert S."/>
            <person name="Peitsch M.C."/>
            <person name="Ivanov N.V."/>
        </authorList>
    </citation>
    <scope>NUCLEOTIDE SEQUENCE [LARGE SCALE GENOMIC DNA]</scope>
</reference>
<dbReference type="RefSeq" id="XP_075099215.1">
    <property type="nucleotide sequence ID" value="XM_075243114.1"/>
</dbReference>
<name>A0AC58TPS0_TOBAC</name>
<keyword evidence="1" id="KW-1185">Reference proteome</keyword>
<evidence type="ECO:0000313" key="1">
    <source>
        <dbReference type="Proteomes" id="UP000790787"/>
    </source>
</evidence>
<organism evidence="1 2">
    <name type="scientific">Nicotiana tabacum</name>
    <name type="common">Common tobacco</name>
    <dbReference type="NCBI Taxonomy" id="4097"/>
    <lineage>
        <taxon>Eukaryota</taxon>
        <taxon>Viridiplantae</taxon>
        <taxon>Streptophyta</taxon>
        <taxon>Embryophyta</taxon>
        <taxon>Tracheophyta</taxon>
        <taxon>Spermatophyta</taxon>
        <taxon>Magnoliopsida</taxon>
        <taxon>eudicotyledons</taxon>
        <taxon>Gunneridae</taxon>
        <taxon>Pentapetalae</taxon>
        <taxon>asterids</taxon>
        <taxon>lamiids</taxon>
        <taxon>Solanales</taxon>
        <taxon>Solanaceae</taxon>
        <taxon>Nicotianoideae</taxon>
        <taxon>Nicotianeae</taxon>
        <taxon>Nicotiana</taxon>
    </lineage>
</organism>